<dbReference type="SMART" id="SM00267">
    <property type="entry name" value="GGDEF"/>
    <property type="match status" value="1"/>
</dbReference>
<evidence type="ECO:0000256" key="3">
    <source>
        <dbReference type="SAM" id="Phobius"/>
    </source>
</evidence>
<evidence type="ECO:0000256" key="1">
    <source>
        <dbReference type="ARBA" id="ARBA00012528"/>
    </source>
</evidence>
<feature type="transmembrane region" description="Helical" evidence="3">
    <location>
        <begin position="63"/>
        <end position="82"/>
    </location>
</feature>
<feature type="transmembrane region" description="Helical" evidence="3">
    <location>
        <begin position="190"/>
        <end position="213"/>
    </location>
</feature>
<evidence type="ECO:0000259" key="4">
    <source>
        <dbReference type="PROSITE" id="PS50887"/>
    </source>
</evidence>
<dbReference type="GO" id="GO:0052621">
    <property type="term" value="F:diguanylate cyclase activity"/>
    <property type="evidence" value="ECO:0007669"/>
    <property type="project" value="UniProtKB-EC"/>
</dbReference>
<feature type="transmembrane region" description="Helical" evidence="3">
    <location>
        <begin position="124"/>
        <end position="143"/>
    </location>
</feature>
<accession>A0ABW5UPQ1</accession>
<comment type="catalytic activity">
    <reaction evidence="2">
        <text>2 GTP = 3',3'-c-di-GMP + 2 diphosphate</text>
        <dbReference type="Rhea" id="RHEA:24898"/>
        <dbReference type="ChEBI" id="CHEBI:33019"/>
        <dbReference type="ChEBI" id="CHEBI:37565"/>
        <dbReference type="ChEBI" id="CHEBI:58805"/>
        <dbReference type="EC" id="2.7.7.65"/>
    </reaction>
</comment>
<dbReference type="RefSeq" id="WP_245633458.1">
    <property type="nucleotide sequence ID" value="NZ_BCNT01000024.1"/>
</dbReference>
<feature type="domain" description="GGDEF" evidence="4">
    <location>
        <begin position="254"/>
        <end position="386"/>
    </location>
</feature>
<comment type="caution">
    <text evidence="5">The sequence shown here is derived from an EMBL/GenBank/DDBJ whole genome shotgun (WGS) entry which is preliminary data.</text>
</comment>
<dbReference type="CDD" id="cd01949">
    <property type="entry name" value="GGDEF"/>
    <property type="match status" value="1"/>
</dbReference>
<keyword evidence="6" id="KW-1185">Reference proteome</keyword>
<dbReference type="InterPro" id="IPR043128">
    <property type="entry name" value="Rev_trsase/Diguanyl_cyclase"/>
</dbReference>
<proteinExistence type="predicted"/>
<evidence type="ECO:0000313" key="5">
    <source>
        <dbReference type="EMBL" id="MFD2755582.1"/>
    </source>
</evidence>
<dbReference type="NCBIfam" id="TIGR00254">
    <property type="entry name" value="GGDEF"/>
    <property type="match status" value="1"/>
</dbReference>
<dbReference type="Proteomes" id="UP001597463">
    <property type="component" value="Unassembled WGS sequence"/>
</dbReference>
<dbReference type="PANTHER" id="PTHR45138:SF9">
    <property type="entry name" value="DIGUANYLATE CYCLASE DGCM-RELATED"/>
    <property type="match status" value="1"/>
</dbReference>
<dbReference type="Pfam" id="PF00990">
    <property type="entry name" value="GGDEF"/>
    <property type="match status" value="1"/>
</dbReference>
<feature type="transmembrane region" description="Helical" evidence="3">
    <location>
        <begin position="6"/>
        <end position="28"/>
    </location>
</feature>
<evidence type="ECO:0000256" key="2">
    <source>
        <dbReference type="ARBA" id="ARBA00034247"/>
    </source>
</evidence>
<feature type="transmembrane region" description="Helical" evidence="3">
    <location>
        <begin position="94"/>
        <end position="112"/>
    </location>
</feature>
<gene>
    <name evidence="5" type="ORF">ACFSW6_16010</name>
</gene>
<dbReference type="EC" id="2.7.7.65" evidence="1"/>
<keyword evidence="5" id="KW-0548">Nucleotidyltransferase</keyword>
<dbReference type="EMBL" id="JBHUMV010000007">
    <property type="protein sequence ID" value="MFD2755582.1"/>
    <property type="molecule type" value="Genomic_DNA"/>
</dbReference>
<feature type="transmembrane region" description="Helical" evidence="3">
    <location>
        <begin position="155"/>
        <end position="178"/>
    </location>
</feature>
<organism evidence="5 6">
    <name type="scientific">Comamonas terrae</name>
    <dbReference type="NCBI Taxonomy" id="673548"/>
    <lineage>
        <taxon>Bacteria</taxon>
        <taxon>Pseudomonadati</taxon>
        <taxon>Pseudomonadota</taxon>
        <taxon>Betaproteobacteria</taxon>
        <taxon>Burkholderiales</taxon>
        <taxon>Comamonadaceae</taxon>
        <taxon>Comamonas</taxon>
    </lineage>
</organism>
<dbReference type="Gene3D" id="3.30.70.270">
    <property type="match status" value="1"/>
</dbReference>
<keyword evidence="5" id="KW-0808">Transferase</keyword>
<dbReference type="InterPro" id="IPR050469">
    <property type="entry name" value="Diguanylate_Cyclase"/>
</dbReference>
<sequence length="387" mass="42983">MNAHQYFSLTAPAGVIALGMVLVACWWVQRRSRSARFLLWVAAGYVLPSLAMGLQSLMSNAQLSQWSLFTAVLYLAGLWCLAQGMALRAGIGSISWQAGALISAATLAGLYYHSRMHDDLWARMQWLNLGVGALLLLPARRLWRARLPADRLERLLHWSFLGLAAYHVLRAATAALLVPAHGPIVLTHSGYWLAMLAGSLLFAIWFSVLLLACSMRTVYMSMRDERNRDPLTRLLNRRGFEEAADALLGNGRSGPWVAVVGDIDHFKRVNDRCGHACGDQVLQAVSELLMQQVREQDLVARFGGEEFVLLLGRVQLPEAEKVVQRIREQLRAMPLAMLPPDMRITMSFGIAAVQTRQSLRASLDEADVLSYAAKQAGRDRIHLQAFA</sequence>
<feature type="transmembrane region" description="Helical" evidence="3">
    <location>
        <begin position="37"/>
        <end position="57"/>
    </location>
</feature>
<dbReference type="InterPro" id="IPR029787">
    <property type="entry name" value="Nucleotide_cyclase"/>
</dbReference>
<name>A0ABW5UPQ1_9BURK</name>
<dbReference type="SUPFAM" id="SSF55073">
    <property type="entry name" value="Nucleotide cyclase"/>
    <property type="match status" value="1"/>
</dbReference>
<keyword evidence="3" id="KW-1133">Transmembrane helix</keyword>
<keyword evidence="3" id="KW-0472">Membrane</keyword>
<dbReference type="PROSITE" id="PS50887">
    <property type="entry name" value="GGDEF"/>
    <property type="match status" value="1"/>
</dbReference>
<protein>
    <recommendedName>
        <fullName evidence="1">diguanylate cyclase</fullName>
        <ecNumber evidence="1">2.7.7.65</ecNumber>
    </recommendedName>
</protein>
<dbReference type="InterPro" id="IPR000160">
    <property type="entry name" value="GGDEF_dom"/>
</dbReference>
<reference evidence="6" key="1">
    <citation type="journal article" date="2019" name="Int. J. Syst. Evol. Microbiol.">
        <title>The Global Catalogue of Microorganisms (GCM) 10K type strain sequencing project: providing services to taxonomists for standard genome sequencing and annotation.</title>
        <authorList>
            <consortium name="The Broad Institute Genomics Platform"/>
            <consortium name="The Broad Institute Genome Sequencing Center for Infectious Disease"/>
            <person name="Wu L."/>
            <person name="Ma J."/>
        </authorList>
    </citation>
    <scope>NUCLEOTIDE SEQUENCE [LARGE SCALE GENOMIC DNA]</scope>
    <source>
        <strain evidence="6">TISTR 1906</strain>
    </source>
</reference>
<evidence type="ECO:0000313" key="6">
    <source>
        <dbReference type="Proteomes" id="UP001597463"/>
    </source>
</evidence>
<dbReference type="PANTHER" id="PTHR45138">
    <property type="entry name" value="REGULATORY COMPONENTS OF SENSORY TRANSDUCTION SYSTEM"/>
    <property type="match status" value="1"/>
</dbReference>
<keyword evidence="3" id="KW-0812">Transmembrane</keyword>